<evidence type="ECO:0000256" key="1">
    <source>
        <dbReference type="ARBA" id="ARBA00022729"/>
    </source>
</evidence>
<evidence type="ECO:0000313" key="2">
    <source>
        <dbReference type="EMBL" id="MBB5347189.1"/>
    </source>
</evidence>
<dbReference type="RefSeq" id="WP_183348730.1">
    <property type="nucleotide sequence ID" value="NZ_JACHEO010000003.1"/>
</dbReference>
<dbReference type="InterPro" id="IPR013517">
    <property type="entry name" value="FG-GAP"/>
</dbReference>
<protein>
    <recommendedName>
        <fullName evidence="4">VCBS repeat-containing protein</fullName>
    </recommendedName>
</protein>
<sequence length="560" mass="61106">MIGNAVAQNDAEGRTSRFLFLPFDSSSAGKYTYLAYGVRTMLASRLAAKDGVQLVDYAMQASEVKKLEAAGRGEGDARVDFSRLQADYLVSGALYATNNGLKIQVVVSAADSADKQQNFSTTAENEEQVIPVIGTLSEEIYAKILRTPATAGSQQAAVQDESGVVGFRTEHPEKEYKKGLFGGGSIVGSEGSDVAVTAKGLKKSSTIPVVMVAMDVGDLDGDGEQEIVFSSRTALEIFHYNDGRFQKIGDYRLRPTFKIHALNIADLDKDGKSEIYISANERFRVSSLIAEWSAGEGVKILHENIAWFLRPILLPGEGMILAGQIGSNEAGKGFVGSGIYRLEIGGSRASVRRGAKLPLPGSLNLFDFVQADLDGNGTVETVAIDRNEKLLVYDNQNNLLWVSEGNFGGSRNYLGPVKGEENIGEPTGGKTEQGSSRDMVFVPTRLLVQDIDNDRQQEIIIGRNKRNSPRYLRNYREYDGGDIACLSWRESELKEVWHTSTIPGYISDYSFILPPAGTQKDSRKTNAQLYVGQVPGSTFLSFLAAKESRMLVYEIELPKP</sequence>
<reference evidence="2 3" key="1">
    <citation type="submission" date="2020-08" db="EMBL/GenBank/DDBJ databases">
        <title>Genomic Encyclopedia of Type Strains, Phase IV (KMG-IV): sequencing the most valuable type-strain genomes for metagenomic binning, comparative biology and taxonomic classification.</title>
        <authorList>
            <person name="Goeker M."/>
        </authorList>
    </citation>
    <scope>NUCLEOTIDE SEQUENCE [LARGE SCALE GENOMIC DNA]</scope>
    <source>
        <strain evidence="2 3">DSM 28570</strain>
    </source>
</reference>
<evidence type="ECO:0008006" key="4">
    <source>
        <dbReference type="Google" id="ProtNLM"/>
    </source>
</evidence>
<dbReference type="Pfam" id="PF13517">
    <property type="entry name" value="FG-GAP_3"/>
    <property type="match status" value="1"/>
</dbReference>
<dbReference type="EMBL" id="JACHEO010000003">
    <property type="protein sequence ID" value="MBB5347189.1"/>
    <property type="molecule type" value="Genomic_DNA"/>
</dbReference>
<keyword evidence="3" id="KW-1185">Reference proteome</keyword>
<keyword evidence="1" id="KW-0732">Signal</keyword>
<comment type="caution">
    <text evidence="2">The sequence shown here is derived from an EMBL/GenBank/DDBJ whole genome shotgun (WGS) entry which is preliminary data.</text>
</comment>
<gene>
    <name evidence="2" type="ORF">HNQ81_000902</name>
</gene>
<dbReference type="SUPFAM" id="SSF69318">
    <property type="entry name" value="Integrin alpha N-terminal domain"/>
    <property type="match status" value="1"/>
</dbReference>
<proteinExistence type="predicted"/>
<dbReference type="Proteomes" id="UP000539642">
    <property type="component" value="Unassembled WGS sequence"/>
</dbReference>
<name>A0A840V0E8_9BACT</name>
<organism evidence="2 3">
    <name type="scientific">Desulfoprunum benzoelyticum</name>
    <dbReference type="NCBI Taxonomy" id="1506996"/>
    <lineage>
        <taxon>Bacteria</taxon>
        <taxon>Pseudomonadati</taxon>
        <taxon>Thermodesulfobacteriota</taxon>
        <taxon>Desulfobulbia</taxon>
        <taxon>Desulfobulbales</taxon>
        <taxon>Desulfobulbaceae</taxon>
        <taxon>Desulfoprunum</taxon>
    </lineage>
</organism>
<dbReference type="InterPro" id="IPR028994">
    <property type="entry name" value="Integrin_alpha_N"/>
</dbReference>
<dbReference type="AlphaFoldDB" id="A0A840V0E8"/>
<accession>A0A840V0E8</accession>
<evidence type="ECO:0000313" key="3">
    <source>
        <dbReference type="Proteomes" id="UP000539642"/>
    </source>
</evidence>